<evidence type="ECO:0000313" key="2">
    <source>
        <dbReference type="EMBL" id="KNC56501.1"/>
    </source>
</evidence>
<feature type="domain" description="YbaK/aminoacyl-tRNA synthetase-associated" evidence="1">
    <location>
        <begin position="272"/>
        <end position="398"/>
    </location>
</feature>
<dbReference type="STRING" id="461836.A0A0L0DWM8"/>
<dbReference type="PANTHER" id="PTHR30411:SF4">
    <property type="entry name" value="YBAK_AMINOACYL-TRNA SYNTHETASE-ASSOCIATED DOMAIN-CONTAINING PROTEIN"/>
    <property type="match status" value="1"/>
</dbReference>
<dbReference type="eggNOG" id="ENOG502QTG1">
    <property type="taxonomic scope" value="Eukaryota"/>
</dbReference>
<proteinExistence type="predicted"/>
<evidence type="ECO:0000313" key="3">
    <source>
        <dbReference type="Proteomes" id="UP000054408"/>
    </source>
</evidence>
<gene>
    <name evidence="2" type="ORF">AMSG_11513</name>
</gene>
<accession>A0A0L0DWM8</accession>
<keyword evidence="2" id="KW-0030">Aminoacyl-tRNA synthetase</keyword>
<protein>
    <submittedName>
        <fullName evidence="2">YbaK/prolyl-tRNA synthetase associated domain-containing protein</fullName>
    </submittedName>
</protein>
<dbReference type="Proteomes" id="UP000054408">
    <property type="component" value="Unassembled WGS sequence"/>
</dbReference>
<dbReference type="Gene3D" id="3.90.960.10">
    <property type="entry name" value="YbaK/aminoacyl-tRNA synthetase-associated domain"/>
    <property type="match status" value="1"/>
</dbReference>
<sequence>MFASVHHPSGTAEQHLGFTLAAAAVLPPAARSELLAAISEKSSSRAVVTTRPGGEVIVGDAATAVYAISCSSPSAHPSFSTLSSLYSWLAWASAYDANSAAAIKVLEEHLKLAGCGLLSEPLEGAEASLADYVVCQRIATWKGESSELVAGYVSGAKAASQVLDSVLSAGDAEAARWKALEERQVKLLEAIGALEAKVAAGTANTGAGAVTSTGLPGDPPVRQVEQTVSEVWTRIDGLCKEMGMTKHAFKRAPPEYYDCSLQWRQALLGAPSIHQLCKSIVFVNKKAPKDVVDCSNPRMSKYYCAIVQYTARINTAELERYVKSLNPGVAKRKFHFRLVKDDQSAVLTGYGHNAVTPIGMATPIPIVLDAALTKLPQGNFWLGAGEVDLKIRVDANEFVAATNCFVANFTEPNPDYADLP</sequence>
<keyword evidence="3" id="KW-1185">Reference proteome</keyword>
<dbReference type="Pfam" id="PF04073">
    <property type="entry name" value="tRNA_edit"/>
    <property type="match status" value="1"/>
</dbReference>
<evidence type="ECO:0000259" key="1">
    <source>
        <dbReference type="Pfam" id="PF04073"/>
    </source>
</evidence>
<dbReference type="GO" id="GO:0004812">
    <property type="term" value="F:aminoacyl-tRNA ligase activity"/>
    <property type="evidence" value="ECO:0007669"/>
    <property type="project" value="UniProtKB-KW"/>
</dbReference>
<dbReference type="InterPro" id="IPR036754">
    <property type="entry name" value="YbaK/aa-tRNA-synt-asso_dom_sf"/>
</dbReference>
<dbReference type="InterPro" id="IPR007214">
    <property type="entry name" value="YbaK/aa-tRNA-synth-assoc-dom"/>
</dbReference>
<dbReference type="GeneID" id="25569451"/>
<dbReference type="SUPFAM" id="SSF55826">
    <property type="entry name" value="YbaK/ProRS associated domain"/>
    <property type="match status" value="1"/>
</dbReference>
<reference evidence="2 3" key="1">
    <citation type="submission" date="2010-05" db="EMBL/GenBank/DDBJ databases">
        <title>The Genome Sequence of Thecamonas trahens ATCC 50062.</title>
        <authorList>
            <consortium name="The Broad Institute Genome Sequencing Platform"/>
            <person name="Russ C."/>
            <person name="Cuomo C."/>
            <person name="Shea T."/>
            <person name="Young S.K."/>
            <person name="Zeng Q."/>
            <person name="Koehrsen M."/>
            <person name="Haas B."/>
            <person name="Borodovsky M."/>
            <person name="Guigo R."/>
            <person name="Alvarado L."/>
            <person name="Berlin A."/>
            <person name="Bochicchio J."/>
            <person name="Borenstein D."/>
            <person name="Chapman S."/>
            <person name="Chen Z."/>
            <person name="Freedman E."/>
            <person name="Gellesch M."/>
            <person name="Goldberg J."/>
            <person name="Griggs A."/>
            <person name="Gujja S."/>
            <person name="Heilman E."/>
            <person name="Heiman D."/>
            <person name="Hepburn T."/>
            <person name="Howarth C."/>
            <person name="Jen D."/>
            <person name="Larson L."/>
            <person name="Mehta T."/>
            <person name="Park D."/>
            <person name="Pearson M."/>
            <person name="Roberts A."/>
            <person name="Saif S."/>
            <person name="Shenoy N."/>
            <person name="Sisk P."/>
            <person name="Stolte C."/>
            <person name="Sykes S."/>
            <person name="Thomson T."/>
            <person name="Walk T."/>
            <person name="White J."/>
            <person name="Yandava C."/>
            <person name="Burger G."/>
            <person name="Gray M.W."/>
            <person name="Holland P.W.H."/>
            <person name="King N."/>
            <person name="Lang F.B.F."/>
            <person name="Roger A.J."/>
            <person name="Ruiz-Trillo I."/>
            <person name="Lander E."/>
            <person name="Nusbaum C."/>
        </authorList>
    </citation>
    <scope>NUCLEOTIDE SEQUENCE [LARGE SCALE GENOMIC DNA]</scope>
    <source>
        <strain evidence="2 3">ATCC 50062</strain>
    </source>
</reference>
<name>A0A0L0DWM8_THETB</name>
<dbReference type="PANTHER" id="PTHR30411">
    <property type="entry name" value="CYTOPLASMIC PROTEIN"/>
    <property type="match status" value="1"/>
</dbReference>
<dbReference type="RefSeq" id="XP_013752624.1">
    <property type="nucleotide sequence ID" value="XM_013897170.1"/>
</dbReference>
<dbReference type="AlphaFoldDB" id="A0A0L0DWM8"/>
<organism evidence="2 3">
    <name type="scientific">Thecamonas trahens ATCC 50062</name>
    <dbReference type="NCBI Taxonomy" id="461836"/>
    <lineage>
        <taxon>Eukaryota</taxon>
        <taxon>Apusozoa</taxon>
        <taxon>Apusomonadida</taxon>
        <taxon>Apusomonadidae</taxon>
        <taxon>Thecamonas</taxon>
    </lineage>
</organism>
<dbReference type="CDD" id="cd04332">
    <property type="entry name" value="YbaK_like"/>
    <property type="match status" value="1"/>
</dbReference>
<dbReference type="OrthoDB" id="1058301at2759"/>
<dbReference type="EMBL" id="GL349527">
    <property type="protein sequence ID" value="KNC56501.1"/>
    <property type="molecule type" value="Genomic_DNA"/>
</dbReference>
<dbReference type="GO" id="GO:0002161">
    <property type="term" value="F:aminoacyl-tRNA deacylase activity"/>
    <property type="evidence" value="ECO:0007669"/>
    <property type="project" value="InterPro"/>
</dbReference>
<keyword evidence="2" id="KW-0436">Ligase</keyword>